<accession>A0A918J824</accession>
<dbReference type="SUPFAM" id="SSF52540">
    <property type="entry name" value="P-loop containing nucleoside triphosphate hydrolases"/>
    <property type="match status" value="1"/>
</dbReference>
<evidence type="ECO:0000313" key="3">
    <source>
        <dbReference type="EMBL" id="GGW49971.1"/>
    </source>
</evidence>
<dbReference type="InterPro" id="IPR043964">
    <property type="entry name" value="P-loop_TraG"/>
</dbReference>
<dbReference type="InterPro" id="IPR053155">
    <property type="entry name" value="F-pilin_assembly_TraC"/>
</dbReference>
<dbReference type="AlphaFoldDB" id="A0A918J824"/>
<organism evidence="3 4">
    <name type="scientific">Arenibacter certesii</name>
    <dbReference type="NCBI Taxonomy" id="228955"/>
    <lineage>
        <taxon>Bacteria</taxon>
        <taxon>Pseudomonadati</taxon>
        <taxon>Bacteroidota</taxon>
        <taxon>Flavobacteriia</taxon>
        <taxon>Flavobacteriales</taxon>
        <taxon>Flavobacteriaceae</taxon>
        <taxon>Arenibacter</taxon>
    </lineage>
</organism>
<protein>
    <submittedName>
        <fullName evidence="3">Transposase</fullName>
    </submittedName>
</protein>
<feature type="domain" description="TraG P-loop" evidence="2">
    <location>
        <begin position="416"/>
        <end position="832"/>
    </location>
</feature>
<dbReference type="PANTHER" id="PTHR38467:SF1">
    <property type="entry name" value="CONJUGATIVE TRANSFER: ASSEMBLY"/>
    <property type="match status" value="1"/>
</dbReference>
<dbReference type="PANTHER" id="PTHR38467">
    <property type="match status" value="1"/>
</dbReference>
<feature type="domain" description="TraG N-terminal Bacteroidetes" evidence="1">
    <location>
        <begin position="3"/>
        <end position="52"/>
    </location>
</feature>
<dbReference type="InterPro" id="IPR024451">
    <property type="entry name" value="TraG_N_Bacteroidetes"/>
</dbReference>
<evidence type="ECO:0000313" key="4">
    <source>
        <dbReference type="Proteomes" id="UP000634668"/>
    </source>
</evidence>
<dbReference type="Pfam" id="PF19044">
    <property type="entry name" value="P-loop_TraG"/>
    <property type="match status" value="1"/>
</dbReference>
<keyword evidence="4" id="KW-1185">Reference proteome</keyword>
<dbReference type="NCBIfam" id="TIGR03783">
    <property type="entry name" value="Bac_Flav_CT_G"/>
    <property type="match status" value="1"/>
</dbReference>
<dbReference type="Pfam" id="PF12991">
    <property type="entry name" value="DUF3875"/>
    <property type="match status" value="1"/>
</dbReference>
<evidence type="ECO:0000259" key="1">
    <source>
        <dbReference type="Pfam" id="PF12991"/>
    </source>
</evidence>
<dbReference type="InterPro" id="IPR022509">
    <property type="entry name" value="Conjugation_ATPase_TraG"/>
</dbReference>
<dbReference type="EMBL" id="BMWP01000042">
    <property type="protein sequence ID" value="GGW49971.1"/>
    <property type="molecule type" value="Genomic_DNA"/>
</dbReference>
<evidence type="ECO:0000259" key="2">
    <source>
        <dbReference type="Pfam" id="PF19044"/>
    </source>
</evidence>
<dbReference type="Gene3D" id="3.40.50.300">
    <property type="entry name" value="P-loop containing nucleotide triphosphate hydrolases"/>
    <property type="match status" value="1"/>
</dbReference>
<dbReference type="InterPro" id="IPR027417">
    <property type="entry name" value="P-loop_NTPase"/>
</dbReference>
<dbReference type="Gene3D" id="1.10.8.730">
    <property type="match status" value="1"/>
</dbReference>
<proteinExistence type="predicted"/>
<sequence length="849" mass="97690">MGKQVTLWDAFPIFGYERNALISKEKGCLTIPLQLILPEVFTLDAKDYETLHDLFLNIINILGPNRLLHRQDFFFQKNYTPISERLQGDMLERANEKHFKGRPYLVGTHYLYISVVPENYIKYSSKRVNAFLDKTRDFYLTHTIPEEFIHGSILTNFEAQVQNVNTLVNSSGLIESKILNYEDLFSQNGLYAKYFGLKENNANLVDVDFDNNNIHVGDKQGTFFTLENLDQFSKDHISTYELYGKFTTRQNLFPIGNLFSLGFKVPHEHIINQYIYIPNQEKVLLGLRKKAKSFQRFGNGKKDDSNAIYADQINDYTKDILGNHKESVFYHLNVFGFEETGSRQRQMENSITGAFKKLKINAKQNTIDRKNLFFAGIAGNAIGISSDMYLPMPSDMATALLYFEGGYKDATRAVDGLKMVDRISGQPLSVSIYREPEKKDWIFNRGMLVVSGSGGGKSYLANHYFASELRQGAEAVIMEDGNSYDRLTEVFGGITLQHHDENPFTFNPFILDKYDSQESDGKVKTLTEGKLVHLVTLLKLIIGQEGNISKSQITNTVIEFLVTDYYKRMWKTGNNNFKFDTFFEYCISHLETYITAKRVPKEKFDPNVFMFLLEKYYANGSRGNLLNKLDDRISRLSDEKIIYFKLGKLIDNELLFPITALMIMEIFNKKMHDPAKLSINKILAVDEAWKALDKPELAHYFNSQSRTARKMGGQPIFISQKVDDFMSSKTIKNAIVVNSHIKVFLDMRDFAQSFDKIQSLMGLGEKQKQLILSLNKDLPNDKKFREVAFCWMDKVKVYGVETSLEEKCIYETNPSESSKIAQLHHKNHNNWELTAKAYAFINVPKNQNK</sequence>
<gene>
    <name evidence="3" type="ORF">GCM10007383_37350</name>
</gene>
<reference evidence="3" key="1">
    <citation type="journal article" date="2014" name="Int. J. Syst. Evol. Microbiol.">
        <title>Complete genome sequence of Corynebacterium casei LMG S-19264T (=DSM 44701T), isolated from a smear-ripened cheese.</title>
        <authorList>
            <consortium name="US DOE Joint Genome Institute (JGI-PGF)"/>
            <person name="Walter F."/>
            <person name="Albersmeier A."/>
            <person name="Kalinowski J."/>
            <person name="Ruckert C."/>
        </authorList>
    </citation>
    <scope>NUCLEOTIDE SEQUENCE</scope>
    <source>
        <strain evidence="3">KCTC 12113</strain>
    </source>
</reference>
<name>A0A918J824_9FLAO</name>
<dbReference type="RefSeq" id="WP_189356765.1">
    <property type="nucleotide sequence ID" value="NZ_BMWP01000042.1"/>
</dbReference>
<reference evidence="3" key="2">
    <citation type="submission" date="2020-09" db="EMBL/GenBank/DDBJ databases">
        <authorList>
            <person name="Sun Q."/>
            <person name="Kim S."/>
        </authorList>
    </citation>
    <scope>NUCLEOTIDE SEQUENCE</scope>
    <source>
        <strain evidence="3">KCTC 12113</strain>
    </source>
</reference>
<dbReference type="Proteomes" id="UP000634668">
    <property type="component" value="Unassembled WGS sequence"/>
</dbReference>
<comment type="caution">
    <text evidence="3">The sequence shown here is derived from an EMBL/GenBank/DDBJ whole genome shotgun (WGS) entry which is preliminary data.</text>
</comment>